<reference evidence="2 4" key="1">
    <citation type="submission" date="2015-04" db="EMBL/GenBank/DDBJ databases">
        <title>The draft genome sequence of Roseovarius indicus B108T.</title>
        <authorList>
            <person name="Li G."/>
            <person name="Lai Q."/>
            <person name="Shao Z."/>
            <person name="Yan P."/>
        </authorList>
    </citation>
    <scope>NUCLEOTIDE SEQUENCE [LARGE SCALE GENOMIC DNA]</scope>
    <source>
        <strain evidence="2 4">B108</strain>
    </source>
</reference>
<proteinExistence type="predicted"/>
<evidence type="ECO:0000313" key="5">
    <source>
        <dbReference type="Proteomes" id="UP000325785"/>
    </source>
</evidence>
<dbReference type="Proteomes" id="UP000325785">
    <property type="component" value="Chromosome"/>
</dbReference>
<feature type="signal peptide" evidence="1">
    <location>
        <begin position="1"/>
        <end position="27"/>
    </location>
</feature>
<reference evidence="3 5" key="2">
    <citation type="submission" date="2018-08" db="EMBL/GenBank/DDBJ databases">
        <title>Genetic Globetrotter - A new plasmid hitch-hiking vast phylogenetic and geographic distances.</title>
        <authorList>
            <person name="Vollmers J."/>
            <person name="Petersen J."/>
        </authorList>
    </citation>
    <scope>NUCLEOTIDE SEQUENCE [LARGE SCALE GENOMIC DNA]</scope>
    <source>
        <strain evidence="3 5">DSM 26383</strain>
    </source>
</reference>
<feature type="chain" id="PRO_5010437593" evidence="1">
    <location>
        <begin position="28"/>
        <end position="146"/>
    </location>
</feature>
<dbReference type="AlphaFoldDB" id="A0A0T5PDP5"/>
<keyword evidence="1" id="KW-0732">Signal</keyword>
<dbReference type="OrthoDB" id="7875945at2"/>
<keyword evidence="4" id="KW-1185">Reference proteome</keyword>
<evidence type="ECO:0000256" key="1">
    <source>
        <dbReference type="SAM" id="SignalP"/>
    </source>
</evidence>
<evidence type="ECO:0000313" key="4">
    <source>
        <dbReference type="Proteomes" id="UP000051401"/>
    </source>
</evidence>
<evidence type="ECO:0000313" key="3">
    <source>
        <dbReference type="EMBL" id="QEW26020.1"/>
    </source>
</evidence>
<dbReference type="PATRIC" id="fig|540747.5.peg.2587"/>
<dbReference type="EMBL" id="CP031598">
    <property type="protein sequence ID" value="QEW26020.1"/>
    <property type="molecule type" value="Genomic_DNA"/>
</dbReference>
<sequence length="146" mass="15978">MGMIFRLFRNVVFLGWLCFALASTTLAATVWAVQLTATVATVSGQAAAAAVAHRRQLARAIARTKAKARLRRMIAAVPIAGLGAIAYFEERDFQDWKEDNPDGTRAEYACEVAELSAEVIDEVLQDLPESVRPSPDNVQGWLPDCE</sequence>
<dbReference type="EMBL" id="LAXI01000002">
    <property type="protein sequence ID" value="KRS19038.1"/>
    <property type="molecule type" value="Genomic_DNA"/>
</dbReference>
<name>A0A0T5PDP5_9RHOB</name>
<dbReference type="RefSeq" id="WP_057813902.1">
    <property type="nucleotide sequence ID" value="NZ_FOMY01000003.1"/>
</dbReference>
<protein>
    <submittedName>
        <fullName evidence="2">Uncharacterized protein</fullName>
    </submittedName>
</protein>
<accession>A0A0T5PDP5</accession>
<evidence type="ECO:0000313" key="2">
    <source>
        <dbReference type="EMBL" id="KRS19038.1"/>
    </source>
</evidence>
<dbReference type="Proteomes" id="UP000051401">
    <property type="component" value="Unassembled WGS sequence"/>
</dbReference>
<dbReference type="KEGG" id="rid:RIdsm_01814"/>
<dbReference type="STRING" id="540747.SAMN04488031_103227"/>
<organism evidence="2 4">
    <name type="scientific">Roseovarius indicus</name>
    <dbReference type="NCBI Taxonomy" id="540747"/>
    <lineage>
        <taxon>Bacteria</taxon>
        <taxon>Pseudomonadati</taxon>
        <taxon>Pseudomonadota</taxon>
        <taxon>Alphaproteobacteria</taxon>
        <taxon>Rhodobacterales</taxon>
        <taxon>Roseobacteraceae</taxon>
        <taxon>Roseovarius</taxon>
    </lineage>
</organism>
<gene>
    <name evidence="3" type="ORF">RIdsm_01814</name>
    <name evidence="2" type="ORF">XM52_05050</name>
</gene>